<evidence type="ECO:0000313" key="2">
    <source>
        <dbReference type="Proteomes" id="UP000261360"/>
    </source>
</evidence>
<organism evidence="1 2">
    <name type="scientific">Seriola lalandi dorsalis</name>
    <dbReference type="NCBI Taxonomy" id="1841481"/>
    <lineage>
        <taxon>Eukaryota</taxon>
        <taxon>Metazoa</taxon>
        <taxon>Chordata</taxon>
        <taxon>Craniata</taxon>
        <taxon>Vertebrata</taxon>
        <taxon>Euteleostomi</taxon>
        <taxon>Actinopterygii</taxon>
        <taxon>Neopterygii</taxon>
        <taxon>Teleostei</taxon>
        <taxon>Neoteleostei</taxon>
        <taxon>Acanthomorphata</taxon>
        <taxon>Carangaria</taxon>
        <taxon>Carangiformes</taxon>
        <taxon>Carangidae</taxon>
        <taxon>Seriola</taxon>
    </lineage>
</organism>
<sequence length="136" mass="14620">MMCQNNNTYLIRHVAHIAYSEGIRVHLELLVVQPAQSSVCASDVVHVFHRCVQLLQHHFAVGCYFGVIQNSSGIEDISKPTEIPLGPGSLGSNFTHINLSPQGSDGGALSICPIDHGDGVKVLSDKSSFLITSLLI</sequence>
<proteinExistence type="predicted"/>
<reference evidence="1" key="2">
    <citation type="submission" date="2025-09" db="UniProtKB">
        <authorList>
            <consortium name="Ensembl"/>
        </authorList>
    </citation>
    <scope>IDENTIFICATION</scope>
</reference>
<evidence type="ECO:0000313" key="1">
    <source>
        <dbReference type="Ensembl" id="ENSSLDP00000015629.1"/>
    </source>
</evidence>
<dbReference type="Proteomes" id="UP000261360">
    <property type="component" value="Unplaced"/>
</dbReference>
<dbReference type="AlphaFoldDB" id="A0A3B4XCU7"/>
<protein>
    <submittedName>
        <fullName evidence="1">Uncharacterized protein</fullName>
    </submittedName>
</protein>
<reference evidence="1" key="1">
    <citation type="submission" date="2025-08" db="UniProtKB">
        <authorList>
            <consortium name="Ensembl"/>
        </authorList>
    </citation>
    <scope>IDENTIFICATION</scope>
</reference>
<dbReference type="Ensembl" id="ENSSLDT00000016210.1">
    <property type="protein sequence ID" value="ENSSLDP00000015629.1"/>
    <property type="gene ID" value="ENSSLDG00000012412.1"/>
</dbReference>
<dbReference type="GeneTree" id="ENSGT01090000261264"/>
<accession>A0A3B4XCU7</accession>
<name>A0A3B4XCU7_SERLL</name>
<keyword evidence="2" id="KW-1185">Reference proteome</keyword>